<evidence type="ECO:0000313" key="4">
    <source>
        <dbReference type="EMBL" id="QQA00366.1"/>
    </source>
</evidence>
<dbReference type="Gene3D" id="3.60.40.10">
    <property type="entry name" value="PPM-type phosphatase domain"/>
    <property type="match status" value="1"/>
</dbReference>
<dbReference type="RefSeq" id="WP_198442137.1">
    <property type="nucleotide sequence ID" value="NZ_CBCSHE010000001.1"/>
</dbReference>
<dbReference type="InterPro" id="IPR001932">
    <property type="entry name" value="PPM-type_phosphatase-like_dom"/>
</dbReference>
<dbReference type="InterPro" id="IPR000644">
    <property type="entry name" value="CBS_dom"/>
</dbReference>
<dbReference type="GO" id="GO:0071111">
    <property type="term" value="F:cyclic-guanylate-specific phosphodiesterase activity"/>
    <property type="evidence" value="ECO:0007669"/>
    <property type="project" value="InterPro"/>
</dbReference>
<protein>
    <submittedName>
        <fullName evidence="4">EAL domain-containing protein</fullName>
    </submittedName>
</protein>
<dbReference type="Gene3D" id="3.20.20.450">
    <property type="entry name" value="EAL domain"/>
    <property type="match status" value="1"/>
</dbReference>
<accession>A0A7T3RCA2</accession>
<dbReference type="AlphaFoldDB" id="A0A7T3RCA2"/>
<dbReference type="PANTHER" id="PTHR33121:SF76">
    <property type="entry name" value="SIGNALING PROTEIN"/>
    <property type="match status" value="1"/>
</dbReference>
<dbReference type="Pfam" id="PF00563">
    <property type="entry name" value="EAL"/>
    <property type="match status" value="1"/>
</dbReference>
<dbReference type="InterPro" id="IPR036457">
    <property type="entry name" value="PPM-type-like_dom_sf"/>
</dbReference>
<dbReference type="InterPro" id="IPR050706">
    <property type="entry name" value="Cyclic-di-GMP_PDE-like"/>
</dbReference>
<dbReference type="PROSITE" id="PS51371">
    <property type="entry name" value="CBS"/>
    <property type="match status" value="1"/>
</dbReference>
<dbReference type="KEGG" id="tper:IWA51_08790"/>
<evidence type="ECO:0000256" key="1">
    <source>
        <dbReference type="PROSITE-ProRule" id="PRU00703"/>
    </source>
</evidence>
<dbReference type="PANTHER" id="PTHR33121">
    <property type="entry name" value="CYCLIC DI-GMP PHOSPHODIESTERASE PDEF"/>
    <property type="match status" value="1"/>
</dbReference>
<gene>
    <name evidence="4" type="ORF">IWA51_08790</name>
</gene>
<dbReference type="SMART" id="SM00331">
    <property type="entry name" value="PP2C_SIG"/>
    <property type="match status" value="1"/>
</dbReference>
<dbReference type="InterPro" id="IPR001633">
    <property type="entry name" value="EAL_dom"/>
</dbReference>
<dbReference type="Pfam" id="PF07228">
    <property type="entry name" value="SpoIIE"/>
    <property type="match status" value="1"/>
</dbReference>
<dbReference type="InterPro" id="IPR035919">
    <property type="entry name" value="EAL_sf"/>
</dbReference>
<evidence type="ECO:0000259" key="3">
    <source>
        <dbReference type="PROSITE" id="PS51371"/>
    </source>
</evidence>
<evidence type="ECO:0000313" key="5">
    <source>
        <dbReference type="Proteomes" id="UP000595224"/>
    </source>
</evidence>
<dbReference type="EMBL" id="CP064936">
    <property type="protein sequence ID" value="QQA00366.1"/>
    <property type="molecule type" value="Genomic_DNA"/>
</dbReference>
<feature type="domain" description="EAL" evidence="2">
    <location>
        <begin position="1"/>
        <end position="241"/>
    </location>
</feature>
<dbReference type="SMART" id="SM00052">
    <property type="entry name" value="EAL"/>
    <property type="match status" value="1"/>
</dbReference>
<feature type="domain" description="CBS" evidence="3">
    <location>
        <begin position="365"/>
        <end position="425"/>
    </location>
</feature>
<dbReference type="Gene3D" id="3.10.580.10">
    <property type="entry name" value="CBS-domain"/>
    <property type="match status" value="1"/>
</dbReference>
<name>A0A7T3RCA2_9SPIR</name>
<sequence>MDFDEINRRSVEAVFQPIVSLENGDILGYEAFTRIDGECVSGIFKELDDRNKIWDLEKLCRKAILKTAAMMGIHRRIFINVYPCAEECSGSHQDYTKGLFERYRIDPRNIVLELTEGLQSEKEKILSDIMMLYRQHGFKVALDNVGRAYSGLESICSLNPDYIKLDKDIIRGIETNPIRQSMIKSLVSFSSDSGIGLTAVGVETSQELDTLLTLGVRFAQGDFIAEVSLAPQKVSPAAYSRIIAYQKNLAVLRGKSAAEAKKAVGSKKKASNIQVAKELQGATDPSLVSGRKIGELAAPGITVFSDMPVTDLMSLFHTNDNCTIATVVDVDRRILGIMPRAFLSDLLGGQYGFGLNSRKLVKDIMIRDFITLDSSEAVEIAANKAMSRSEKSIYDPIVISENGIYLGIVTIKELLDSIVSVEVTERTREISRKNRLLQEQQIVHERDMRMAETVQKSFYPSKAPSTDEWDCAFYFRPMSSVSGDVYDFYYNKNGDFVGTGLFDVSGHGVASGLVGILSKYIAERTFMQGRKEPLETVARRFNEMLTKEKGMVENYLTGLFLRVKDNQVEYVNCGHTDVLVKTTDKSSKSEVSVLGGTDGAFRGMFLGMDGLLPSGCKTIEYHVEKDTYFLLYTDCLVESRNLAGDELGVERLQHIFGNAPASSSKKVLEYVLDIFGCFTEAVPLRDDLTVIVLKYKGK</sequence>
<keyword evidence="1" id="KW-0129">CBS domain</keyword>
<dbReference type="CDD" id="cd01948">
    <property type="entry name" value="EAL"/>
    <property type="match status" value="1"/>
</dbReference>
<dbReference type="Proteomes" id="UP000595224">
    <property type="component" value="Chromosome"/>
</dbReference>
<evidence type="ECO:0000259" key="2">
    <source>
        <dbReference type="PROSITE" id="PS50883"/>
    </source>
</evidence>
<dbReference type="SUPFAM" id="SSF54631">
    <property type="entry name" value="CBS-domain pair"/>
    <property type="match status" value="1"/>
</dbReference>
<dbReference type="Pfam" id="PF00571">
    <property type="entry name" value="CBS"/>
    <property type="match status" value="1"/>
</dbReference>
<keyword evidence="5" id="KW-1185">Reference proteome</keyword>
<dbReference type="SUPFAM" id="SSF141868">
    <property type="entry name" value="EAL domain-like"/>
    <property type="match status" value="1"/>
</dbReference>
<organism evidence="4 5">
    <name type="scientific">Treponema peruense</name>
    <dbReference type="NCBI Taxonomy" id="2787628"/>
    <lineage>
        <taxon>Bacteria</taxon>
        <taxon>Pseudomonadati</taxon>
        <taxon>Spirochaetota</taxon>
        <taxon>Spirochaetia</taxon>
        <taxon>Spirochaetales</taxon>
        <taxon>Treponemataceae</taxon>
        <taxon>Treponema</taxon>
    </lineage>
</organism>
<proteinExistence type="predicted"/>
<dbReference type="InterPro" id="IPR046342">
    <property type="entry name" value="CBS_dom_sf"/>
</dbReference>
<reference evidence="4 5" key="1">
    <citation type="submission" date="2020-11" db="EMBL/GenBank/DDBJ databases">
        <title>Treponema Peruensis nv. sp., first commensal Treponema isolated from human feces.</title>
        <authorList>
            <person name="Belkhou C."/>
            <person name="Raes J."/>
        </authorList>
    </citation>
    <scope>NUCLEOTIDE SEQUENCE [LARGE SCALE GENOMIC DNA]</scope>
    <source>
        <strain evidence="4 5">RCC2812</strain>
    </source>
</reference>
<dbReference type="PROSITE" id="PS50883">
    <property type="entry name" value="EAL"/>
    <property type="match status" value="1"/>
</dbReference>